<dbReference type="EMBL" id="RHLK01000016">
    <property type="protein sequence ID" value="MVP01947.1"/>
    <property type="molecule type" value="Genomic_DNA"/>
</dbReference>
<dbReference type="PROSITE" id="PS51257">
    <property type="entry name" value="PROKAR_LIPOPROTEIN"/>
    <property type="match status" value="1"/>
</dbReference>
<name>A0A7X3FLQ7_9BACL</name>
<comment type="caution">
    <text evidence="1">The sequence shown here is derived from an EMBL/GenBank/DDBJ whole genome shotgun (WGS) entry which is preliminary data.</text>
</comment>
<dbReference type="AlphaFoldDB" id="A0A7X3FLQ7"/>
<dbReference type="Pfam" id="PF11518">
    <property type="entry name" value="DUF3221"/>
    <property type="match status" value="1"/>
</dbReference>
<dbReference type="OrthoDB" id="9830119at2"/>
<reference evidence="1 2" key="1">
    <citation type="journal article" date="2019" name="Microorganisms">
        <title>Paenibacillus lutrae sp. nov., A Chitinolytic Species Isolated from A River Otter in Castril Natural Park, Granada, Spain.</title>
        <authorList>
            <person name="Rodriguez M."/>
            <person name="Reina J.C."/>
            <person name="Bejar V."/>
            <person name="Llamas I."/>
        </authorList>
    </citation>
    <scope>NUCLEOTIDE SEQUENCE [LARGE SCALE GENOMIC DNA]</scope>
    <source>
        <strain evidence="1 2">N10</strain>
    </source>
</reference>
<evidence type="ECO:0000313" key="2">
    <source>
        <dbReference type="Proteomes" id="UP000490800"/>
    </source>
</evidence>
<proteinExistence type="predicted"/>
<dbReference type="RefSeq" id="WP_157338355.1">
    <property type="nucleotide sequence ID" value="NZ_RHLK01000016.1"/>
</dbReference>
<dbReference type="Proteomes" id="UP000490800">
    <property type="component" value="Unassembled WGS sequence"/>
</dbReference>
<organism evidence="1 2">
    <name type="scientific">Paenibacillus lutrae</name>
    <dbReference type="NCBI Taxonomy" id="2078573"/>
    <lineage>
        <taxon>Bacteria</taxon>
        <taxon>Bacillati</taxon>
        <taxon>Bacillota</taxon>
        <taxon>Bacilli</taxon>
        <taxon>Bacillales</taxon>
        <taxon>Paenibacillaceae</taxon>
        <taxon>Paenibacillus</taxon>
    </lineage>
</organism>
<protein>
    <submittedName>
        <fullName evidence="1">DUF3221 domain-containing protein</fullName>
    </submittedName>
</protein>
<sequence>MKSCSRMLLGIWTVWILMACLITGCTLGYTGREDAAAEPVQRPESPHQTVQGIIVNKEVVDEHHRILVVTNVTSKDLREYSSEEIIKQAMEERTIAWYTLTDKTAYDTYSIGERIRVTSGPLVLLSQPPVLDAVKIEVSDSGSSHP</sequence>
<evidence type="ECO:0000313" key="1">
    <source>
        <dbReference type="EMBL" id="MVP01947.1"/>
    </source>
</evidence>
<accession>A0A7X3FLQ7</accession>
<gene>
    <name evidence="1" type="ORF">EDM21_20935</name>
</gene>
<keyword evidence="2" id="KW-1185">Reference proteome</keyword>
<dbReference type="InterPro" id="IPR021598">
    <property type="entry name" value="DUF3221"/>
</dbReference>